<accession>A0ACC1BSA7</accession>
<dbReference type="EMBL" id="CM047899">
    <property type="protein sequence ID" value="KAJ0101988.1"/>
    <property type="molecule type" value="Genomic_DNA"/>
</dbReference>
<proteinExistence type="predicted"/>
<evidence type="ECO:0000313" key="1">
    <source>
        <dbReference type="EMBL" id="KAJ0101988.1"/>
    </source>
</evidence>
<comment type="caution">
    <text evidence="1">The sequence shown here is derived from an EMBL/GenBank/DDBJ whole genome shotgun (WGS) entry which is preliminary data.</text>
</comment>
<dbReference type="Proteomes" id="UP001164250">
    <property type="component" value="Chromosome 3"/>
</dbReference>
<name>A0ACC1BSA7_9ROSI</name>
<evidence type="ECO:0000313" key="2">
    <source>
        <dbReference type="Proteomes" id="UP001164250"/>
    </source>
</evidence>
<keyword evidence="2" id="KW-1185">Reference proteome</keyword>
<protein>
    <submittedName>
        <fullName evidence="1">Uncharacterized protein</fullName>
    </submittedName>
</protein>
<gene>
    <name evidence="1" type="ORF">Patl1_03852</name>
</gene>
<reference evidence="2" key="1">
    <citation type="journal article" date="2023" name="G3 (Bethesda)">
        <title>Genome assembly and association tests identify interacting loci associated with vigor, precocity, and sex in interspecific pistachio rootstocks.</title>
        <authorList>
            <person name="Palmer W."/>
            <person name="Jacygrad E."/>
            <person name="Sagayaradj S."/>
            <person name="Cavanaugh K."/>
            <person name="Han R."/>
            <person name="Bertier L."/>
            <person name="Beede B."/>
            <person name="Kafkas S."/>
            <person name="Golino D."/>
            <person name="Preece J."/>
            <person name="Michelmore R."/>
        </authorList>
    </citation>
    <scope>NUCLEOTIDE SEQUENCE [LARGE SCALE GENOMIC DNA]</scope>
</reference>
<organism evidence="1 2">
    <name type="scientific">Pistacia atlantica</name>
    <dbReference type="NCBI Taxonomy" id="434234"/>
    <lineage>
        <taxon>Eukaryota</taxon>
        <taxon>Viridiplantae</taxon>
        <taxon>Streptophyta</taxon>
        <taxon>Embryophyta</taxon>
        <taxon>Tracheophyta</taxon>
        <taxon>Spermatophyta</taxon>
        <taxon>Magnoliopsida</taxon>
        <taxon>eudicotyledons</taxon>
        <taxon>Gunneridae</taxon>
        <taxon>Pentapetalae</taxon>
        <taxon>rosids</taxon>
        <taxon>malvids</taxon>
        <taxon>Sapindales</taxon>
        <taxon>Anacardiaceae</taxon>
        <taxon>Pistacia</taxon>
    </lineage>
</organism>
<sequence length="176" mass="18912">MEAVGEVIAVGPGLTGTEVGDIVAYAGNGNGFCHTSGSVSTSSLLQGRHHVHLGAFALPSSIIMSSTNTPDPVPLSVLAPKSLFLTRPSLMQYTTTLDELLGRLFHVHRTDRDCLVKCVVSLAMNMQELLLKKQEDDVAVVSSPSSCVTSQNFDNDNLLLPLKEMYTDLLNKKAKI</sequence>